<dbReference type="Proteomes" id="UP001289066">
    <property type="component" value="Unassembled WGS sequence"/>
</dbReference>
<feature type="domain" description="Thiamine pyrophosphate enzyme TPP-binding" evidence="1">
    <location>
        <begin position="9"/>
        <end position="103"/>
    </location>
</feature>
<dbReference type="InterPro" id="IPR029061">
    <property type="entry name" value="THDP-binding"/>
</dbReference>
<organism evidence="2 3">
    <name type="scientific">Clostridium perfringens</name>
    <dbReference type="NCBI Taxonomy" id="1502"/>
    <lineage>
        <taxon>Bacteria</taxon>
        <taxon>Bacillati</taxon>
        <taxon>Bacillota</taxon>
        <taxon>Clostridia</taxon>
        <taxon>Eubacteriales</taxon>
        <taxon>Clostridiaceae</taxon>
        <taxon>Clostridium</taxon>
    </lineage>
</organism>
<gene>
    <name evidence="2" type="ORF">GNF81_16690</name>
</gene>
<feature type="non-terminal residue" evidence="2">
    <location>
        <position position="1"/>
    </location>
</feature>
<dbReference type="SUPFAM" id="SSF52518">
    <property type="entry name" value="Thiamin diphosphate-binding fold (THDP-binding)"/>
    <property type="match status" value="1"/>
</dbReference>
<dbReference type="InterPro" id="IPR011766">
    <property type="entry name" value="TPP_enzyme_TPP-bd"/>
</dbReference>
<dbReference type="GO" id="GO:0030976">
    <property type="term" value="F:thiamine pyrophosphate binding"/>
    <property type="evidence" value="ECO:0007669"/>
    <property type="project" value="InterPro"/>
</dbReference>
<dbReference type="EMBL" id="WNVG01000450">
    <property type="protein sequence ID" value="MDZ5034344.1"/>
    <property type="molecule type" value="Genomic_DNA"/>
</dbReference>
<dbReference type="RefSeq" id="WP_322412823.1">
    <property type="nucleotide sequence ID" value="NZ_WNVG01000450.1"/>
</dbReference>
<dbReference type="GO" id="GO:0003824">
    <property type="term" value="F:catalytic activity"/>
    <property type="evidence" value="ECO:0007669"/>
    <property type="project" value="InterPro"/>
</dbReference>
<sequence>GWAYDIGYGGLDHVLSSGENVNVLVFDTEIYSNTGGQSSKSTPEAAVAKFAATGKRTKKKDLGLMAMTYGYVYVAQVCMGANLNQTLKAIAEAEAYNGPSLIIAYSTCISHGIKIGMGNTPYEEKRAVDSGYWHLYRYNPDLKIQGKNTFALDSKEPSSSLRDFLMGEVRYSSLAKAFPELAEELFQKTEENAKERYQRYKSLSENSIL</sequence>
<dbReference type="PANTHER" id="PTHR32154:SF0">
    <property type="entry name" value="PYRUVATE-FLAVODOXIN OXIDOREDUCTASE-RELATED"/>
    <property type="match status" value="1"/>
</dbReference>
<evidence type="ECO:0000259" key="1">
    <source>
        <dbReference type="Pfam" id="PF02775"/>
    </source>
</evidence>
<accession>A0AAW9IWN5</accession>
<dbReference type="GO" id="GO:0006979">
    <property type="term" value="P:response to oxidative stress"/>
    <property type="evidence" value="ECO:0007669"/>
    <property type="project" value="TreeGrafter"/>
</dbReference>
<dbReference type="Gene3D" id="3.40.50.970">
    <property type="match status" value="1"/>
</dbReference>
<name>A0AAW9IWN5_CLOPF</name>
<dbReference type="PANTHER" id="PTHR32154">
    <property type="entry name" value="PYRUVATE-FLAVODOXIN OXIDOREDUCTASE-RELATED"/>
    <property type="match status" value="1"/>
</dbReference>
<keyword evidence="2" id="KW-0670">Pyruvate</keyword>
<dbReference type="Pfam" id="PF02775">
    <property type="entry name" value="TPP_enzyme_C"/>
    <property type="match status" value="1"/>
</dbReference>
<proteinExistence type="predicted"/>
<protein>
    <submittedName>
        <fullName evidence="2">Pyruvate:ferredoxin (Flavodoxin) oxidoreductase</fullName>
    </submittedName>
</protein>
<evidence type="ECO:0000313" key="3">
    <source>
        <dbReference type="Proteomes" id="UP001289066"/>
    </source>
</evidence>
<reference evidence="2" key="1">
    <citation type="submission" date="2019-11" db="EMBL/GenBank/DDBJ databases">
        <title>Characterization of Clostridium perfringens isolates from swine manure treated agricultural soils.</title>
        <authorList>
            <person name="Wushke S.T."/>
        </authorList>
    </citation>
    <scope>NUCLEOTIDE SEQUENCE</scope>
    <source>
        <strain evidence="2">X15</strain>
    </source>
</reference>
<evidence type="ECO:0000313" key="2">
    <source>
        <dbReference type="EMBL" id="MDZ5034344.1"/>
    </source>
</evidence>
<dbReference type="InterPro" id="IPR050722">
    <property type="entry name" value="Pyruvate:ferred/Flavod_OxRd"/>
</dbReference>
<dbReference type="AlphaFoldDB" id="A0AAW9IWN5"/>
<comment type="caution">
    <text evidence="2">The sequence shown here is derived from an EMBL/GenBank/DDBJ whole genome shotgun (WGS) entry which is preliminary data.</text>
</comment>